<keyword evidence="1" id="KW-0732">Signal</keyword>
<feature type="signal peptide" evidence="1">
    <location>
        <begin position="1"/>
        <end position="22"/>
    </location>
</feature>
<proteinExistence type="predicted"/>
<dbReference type="Proteomes" id="UP000252519">
    <property type="component" value="Unassembled WGS sequence"/>
</dbReference>
<evidence type="ECO:0000313" key="3">
    <source>
        <dbReference type="Proteomes" id="UP000252519"/>
    </source>
</evidence>
<feature type="chain" id="PRO_5016876130" evidence="1">
    <location>
        <begin position="23"/>
        <end position="196"/>
    </location>
</feature>
<accession>A0A368FLF2</accession>
<keyword evidence="3" id="KW-1185">Reference proteome</keyword>
<organism evidence="2 3">
    <name type="scientific">Ancylostoma caninum</name>
    <name type="common">Dog hookworm</name>
    <dbReference type="NCBI Taxonomy" id="29170"/>
    <lineage>
        <taxon>Eukaryota</taxon>
        <taxon>Metazoa</taxon>
        <taxon>Ecdysozoa</taxon>
        <taxon>Nematoda</taxon>
        <taxon>Chromadorea</taxon>
        <taxon>Rhabditida</taxon>
        <taxon>Rhabditina</taxon>
        <taxon>Rhabditomorpha</taxon>
        <taxon>Strongyloidea</taxon>
        <taxon>Ancylostomatidae</taxon>
        <taxon>Ancylostomatinae</taxon>
        <taxon>Ancylostoma</taxon>
    </lineage>
</organism>
<protein>
    <submittedName>
        <fullName evidence="2">Uncharacterized protein</fullName>
    </submittedName>
</protein>
<gene>
    <name evidence="2" type="ORF">ANCCAN_21832</name>
</gene>
<dbReference type="STRING" id="29170.A0A368FLF2"/>
<dbReference type="OrthoDB" id="5866055at2759"/>
<evidence type="ECO:0000256" key="1">
    <source>
        <dbReference type="SAM" id="SignalP"/>
    </source>
</evidence>
<dbReference type="AlphaFoldDB" id="A0A368FLF2"/>
<comment type="caution">
    <text evidence="2">The sequence shown here is derived from an EMBL/GenBank/DDBJ whole genome shotgun (WGS) entry which is preliminary data.</text>
</comment>
<dbReference type="EMBL" id="JOJR01001108">
    <property type="protein sequence ID" value="RCN32368.1"/>
    <property type="molecule type" value="Genomic_DNA"/>
</dbReference>
<sequence>MTLTALFFSFLCLSFLFRSCCAKIVPYVHAASPSIHHIFVTSKDPTIGVPRLVAATSLSMPIFEMVCSLLAYSPILCDFFSSWRLLEPEMVRKIGPTAAYEFALAQIMGCTISYQRTMKYYALETIYAEDVLNDPDAVARPIFEVCGFSHVVPRDWSEWKKYEENAINSKPVSALDELQRLRVKLLVDYLQQDWCR</sequence>
<reference evidence="2 3" key="1">
    <citation type="submission" date="2014-10" db="EMBL/GenBank/DDBJ databases">
        <title>Draft genome of the hookworm Ancylostoma caninum.</title>
        <authorList>
            <person name="Mitreva M."/>
        </authorList>
    </citation>
    <scope>NUCLEOTIDE SEQUENCE [LARGE SCALE GENOMIC DNA]</scope>
    <source>
        <strain evidence="2 3">Baltimore</strain>
    </source>
</reference>
<name>A0A368FLF2_ANCCA</name>
<evidence type="ECO:0000313" key="2">
    <source>
        <dbReference type="EMBL" id="RCN32368.1"/>
    </source>
</evidence>